<keyword evidence="4" id="KW-1185">Reference proteome</keyword>
<feature type="compositionally biased region" description="Basic and acidic residues" evidence="1">
    <location>
        <begin position="268"/>
        <end position="283"/>
    </location>
</feature>
<dbReference type="InterPro" id="IPR005801">
    <property type="entry name" value="ADC_synthase"/>
</dbReference>
<name>A0A4R7FPF7_9MICO</name>
<dbReference type="SUPFAM" id="SSF56322">
    <property type="entry name" value="ADC synthase"/>
    <property type="match status" value="1"/>
</dbReference>
<accession>A0A4R7FPF7</accession>
<dbReference type="PANTHER" id="PTHR11236">
    <property type="entry name" value="AMINOBENZOATE/ANTHRANILATE SYNTHASE"/>
    <property type="match status" value="1"/>
</dbReference>
<protein>
    <submittedName>
        <fullName evidence="3">Anthranilate synthase component 1/para-aminobenzoate synthetase</fullName>
    </submittedName>
</protein>
<dbReference type="GO" id="GO:0005737">
    <property type="term" value="C:cytoplasm"/>
    <property type="evidence" value="ECO:0007669"/>
    <property type="project" value="TreeGrafter"/>
</dbReference>
<dbReference type="GO" id="GO:0008153">
    <property type="term" value="P:4-aminobenzoate biosynthetic process"/>
    <property type="evidence" value="ECO:0007669"/>
    <property type="project" value="TreeGrafter"/>
</dbReference>
<dbReference type="RefSeq" id="WP_246017860.1">
    <property type="nucleotide sequence ID" value="NZ_BAAARP010000001.1"/>
</dbReference>
<feature type="domain" description="Chorismate-utilising enzyme C-terminal" evidence="2">
    <location>
        <begin position="176"/>
        <end position="430"/>
    </location>
</feature>
<dbReference type="GO" id="GO:0000162">
    <property type="term" value="P:L-tryptophan biosynthetic process"/>
    <property type="evidence" value="ECO:0007669"/>
    <property type="project" value="TreeGrafter"/>
</dbReference>
<reference evidence="3 4" key="1">
    <citation type="submission" date="2019-03" db="EMBL/GenBank/DDBJ databases">
        <title>Genomic Encyclopedia of Archaeal and Bacterial Type Strains, Phase II (KMG-II): from individual species to whole genera.</title>
        <authorList>
            <person name="Goeker M."/>
        </authorList>
    </citation>
    <scope>NUCLEOTIDE SEQUENCE [LARGE SCALE GENOMIC DNA]</scope>
    <source>
        <strain evidence="3 4">DSM 24782</strain>
    </source>
</reference>
<evidence type="ECO:0000259" key="2">
    <source>
        <dbReference type="Pfam" id="PF00425"/>
    </source>
</evidence>
<dbReference type="PRINTS" id="PR00095">
    <property type="entry name" value="ANTSNTHASEI"/>
</dbReference>
<dbReference type="GO" id="GO:0046820">
    <property type="term" value="F:4-amino-4-deoxychorismate synthase activity"/>
    <property type="evidence" value="ECO:0007669"/>
    <property type="project" value="TreeGrafter"/>
</dbReference>
<evidence type="ECO:0000313" key="4">
    <source>
        <dbReference type="Proteomes" id="UP000295344"/>
    </source>
</evidence>
<sequence length="443" mass="47641">MERIERAADVVRVDVAGRVEPSSAWALLAAEHDHLVWSDRSTAPDDAVSFIGLPRSAADVLPWSGTGPGALEALCSTLRERLPAVRSRRLGWWGWIGYELGAAAAGVETAPSDEPAAAFLLTLRGVEFDHAAGRATVLALAADRPWAEATAARLSGLRPSPVLEAPRAAAAWRLEREDYLDRIAACLDAIRRGDAYQLCLTDRVTVRADRPYVDGDVLRRLRATDRSEHAGVLRFGDRSLVSASPERFLRVELDGRASTRPIKGTRPRGSDAEEDRRLAEELRTDEKERAENLMIVDLMRNDLSRVSEVGSVEVERLFEVERLASVHHLVSTVASRLTGDAISAIAALFPAGSMTGAPKRSAMQHLARLEGGPRGAYSGAWGRIAGDGSLDLAVVIRSALLHGDTAVVGAGGGITALSRPEAEWDEVRLKAAPMLRALGAATD</sequence>
<dbReference type="Gene3D" id="3.60.120.10">
    <property type="entry name" value="Anthranilate synthase"/>
    <property type="match status" value="1"/>
</dbReference>
<dbReference type="Proteomes" id="UP000295344">
    <property type="component" value="Unassembled WGS sequence"/>
</dbReference>
<proteinExistence type="predicted"/>
<organism evidence="3 4">
    <name type="scientific">Amnibacterium kyonggiense</name>
    <dbReference type="NCBI Taxonomy" id="595671"/>
    <lineage>
        <taxon>Bacteria</taxon>
        <taxon>Bacillati</taxon>
        <taxon>Actinomycetota</taxon>
        <taxon>Actinomycetes</taxon>
        <taxon>Micrococcales</taxon>
        <taxon>Microbacteriaceae</taxon>
        <taxon>Amnibacterium</taxon>
    </lineage>
</organism>
<gene>
    <name evidence="3" type="ORF">CLV52_0159</name>
</gene>
<feature type="region of interest" description="Disordered" evidence="1">
    <location>
        <begin position="259"/>
        <end position="283"/>
    </location>
</feature>
<dbReference type="EMBL" id="SOAM01000001">
    <property type="protein sequence ID" value="TDS79625.1"/>
    <property type="molecule type" value="Genomic_DNA"/>
</dbReference>
<evidence type="ECO:0000256" key="1">
    <source>
        <dbReference type="SAM" id="MobiDB-lite"/>
    </source>
</evidence>
<comment type="caution">
    <text evidence="3">The sequence shown here is derived from an EMBL/GenBank/DDBJ whole genome shotgun (WGS) entry which is preliminary data.</text>
</comment>
<dbReference type="AlphaFoldDB" id="A0A4R7FPF7"/>
<dbReference type="InterPro" id="IPR019999">
    <property type="entry name" value="Anth_synth_I-like"/>
</dbReference>
<dbReference type="InterPro" id="IPR015890">
    <property type="entry name" value="Chorismate_C"/>
</dbReference>
<dbReference type="PANTHER" id="PTHR11236:SF18">
    <property type="entry name" value="AMINODEOXYCHORISMATE SYNTHASE"/>
    <property type="match status" value="1"/>
</dbReference>
<dbReference type="Pfam" id="PF00425">
    <property type="entry name" value="Chorismate_bind"/>
    <property type="match status" value="1"/>
</dbReference>
<evidence type="ECO:0000313" key="3">
    <source>
        <dbReference type="EMBL" id="TDS79625.1"/>
    </source>
</evidence>